<reference evidence="13 14" key="1">
    <citation type="submission" date="2020-04" db="EMBL/GenBank/DDBJ databases">
        <authorList>
            <person name="De Canck E."/>
        </authorList>
    </citation>
    <scope>NUCLEOTIDE SEQUENCE [LARGE SCALE GENOMIC DNA]</scope>
    <source>
        <strain evidence="13 14">LMG 6000</strain>
    </source>
</reference>
<evidence type="ECO:0000256" key="7">
    <source>
        <dbReference type="ARBA" id="ARBA00029745"/>
    </source>
</evidence>
<dbReference type="EC" id="2.8.1.12" evidence="3"/>
<dbReference type="Proteomes" id="UP000494183">
    <property type="component" value="Unassembled WGS sequence"/>
</dbReference>
<dbReference type="InterPro" id="IPR003448">
    <property type="entry name" value="Mopterin_biosynth_MoaE"/>
</dbReference>
<dbReference type="PANTHER" id="PTHR23404">
    <property type="entry name" value="MOLYBDOPTERIN SYNTHASE RELATED"/>
    <property type="match status" value="1"/>
</dbReference>
<evidence type="ECO:0000256" key="1">
    <source>
        <dbReference type="ARBA" id="ARBA00005046"/>
    </source>
</evidence>
<dbReference type="Gene3D" id="3.90.1170.40">
    <property type="entry name" value="Molybdopterin biosynthesis MoaE subunit"/>
    <property type="match status" value="1"/>
</dbReference>
<evidence type="ECO:0000313" key="14">
    <source>
        <dbReference type="Proteomes" id="UP000494183"/>
    </source>
</evidence>
<comment type="similarity">
    <text evidence="2">Belongs to the MoaE family.</text>
</comment>
<feature type="region of interest" description="Disordered" evidence="12">
    <location>
        <begin position="134"/>
        <end position="187"/>
    </location>
</feature>
<keyword evidence="5" id="KW-0501">Molybdenum cofactor biosynthesis</keyword>
<dbReference type="Pfam" id="PF02391">
    <property type="entry name" value="MoaE"/>
    <property type="match status" value="1"/>
</dbReference>
<dbReference type="AlphaFoldDB" id="A0A6S7EZA5"/>
<comment type="subunit">
    <text evidence="6">Heterotetramer of 2 MoaD subunits and 2 MoaE subunits. Also stable as homodimer. The enzyme changes between these two forms during catalysis.</text>
</comment>
<keyword evidence="14" id="KW-1185">Reference proteome</keyword>
<evidence type="ECO:0000256" key="3">
    <source>
        <dbReference type="ARBA" id="ARBA00011950"/>
    </source>
</evidence>
<dbReference type="UniPathway" id="UPA00344"/>
<dbReference type="GO" id="GO:0006777">
    <property type="term" value="P:Mo-molybdopterin cofactor biosynthetic process"/>
    <property type="evidence" value="ECO:0007669"/>
    <property type="project" value="UniProtKB-KW"/>
</dbReference>
<comment type="pathway">
    <text evidence="1">Cofactor biosynthesis; molybdopterin biosynthesis.</text>
</comment>
<proteinExistence type="inferred from homology"/>
<protein>
    <recommendedName>
        <fullName evidence="4">Molybdopterin synthase catalytic subunit</fullName>
        <ecNumber evidence="3">2.8.1.12</ecNumber>
    </recommendedName>
    <alternativeName>
        <fullName evidence="9">MPT synthase subunit 2</fullName>
    </alternativeName>
    <alternativeName>
        <fullName evidence="7">Molybdenum cofactor biosynthesis protein E</fullName>
    </alternativeName>
    <alternativeName>
        <fullName evidence="8">Molybdopterin-converting factor large subunit</fullName>
    </alternativeName>
    <alternativeName>
        <fullName evidence="10">Molybdopterin-converting factor subunit 2</fullName>
    </alternativeName>
</protein>
<dbReference type="SUPFAM" id="SSF54690">
    <property type="entry name" value="Molybdopterin synthase subunit MoaE"/>
    <property type="match status" value="1"/>
</dbReference>
<dbReference type="InterPro" id="IPR036563">
    <property type="entry name" value="MoaE_sf"/>
</dbReference>
<gene>
    <name evidence="13" type="ORF">LMG6000_01662</name>
</gene>
<evidence type="ECO:0000256" key="12">
    <source>
        <dbReference type="SAM" id="MobiDB-lite"/>
    </source>
</evidence>
<evidence type="ECO:0000256" key="11">
    <source>
        <dbReference type="ARBA" id="ARBA00049878"/>
    </source>
</evidence>
<evidence type="ECO:0000256" key="2">
    <source>
        <dbReference type="ARBA" id="ARBA00005426"/>
    </source>
</evidence>
<evidence type="ECO:0000256" key="6">
    <source>
        <dbReference type="ARBA" id="ARBA00026066"/>
    </source>
</evidence>
<dbReference type="GO" id="GO:0030366">
    <property type="term" value="F:molybdopterin synthase activity"/>
    <property type="evidence" value="ECO:0007669"/>
    <property type="project" value="UniProtKB-EC"/>
</dbReference>
<sequence length="187" mass="20400">MISVQEADFDGAALTAALRESAGPGVGGIVTFVGYVRDYAPDTPTDTLFLEHYPGMCERELEEIAATARARWNLDGTVIVHRVGALPRNAQIVFVAAASAHRGDAFRGCEYIIDALKTRAPFWKRETLSGGSSFWVEQRQSDQDRTQSWDEKAPTPHATRLLPPEGAVFASGRPSGKKSSTTKKEHP</sequence>
<evidence type="ECO:0000256" key="9">
    <source>
        <dbReference type="ARBA" id="ARBA00030781"/>
    </source>
</evidence>
<dbReference type="EMBL" id="CADILH010000002">
    <property type="protein sequence ID" value="CAB3930608.1"/>
    <property type="molecule type" value="Genomic_DNA"/>
</dbReference>
<dbReference type="CDD" id="cd00756">
    <property type="entry name" value="MoaE"/>
    <property type="match status" value="1"/>
</dbReference>
<evidence type="ECO:0000256" key="4">
    <source>
        <dbReference type="ARBA" id="ARBA00013858"/>
    </source>
</evidence>
<evidence type="ECO:0000313" key="13">
    <source>
        <dbReference type="EMBL" id="CAB3930608.1"/>
    </source>
</evidence>
<evidence type="ECO:0000256" key="5">
    <source>
        <dbReference type="ARBA" id="ARBA00023150"/>
    </source>
</evidence>
<accession>A0A6S7EZA5</accession>
<feature type="compositionally biased region" description="Basic and acidic residues" evidence="12">
    <location>
        <begin position="139"/>
        <end position="154"/>
    </location>
</feature>
<name>A0A6S7EZA5_9BURK</name>
<evidence type="ECO:0000256" key="8">
    <source>
        <dbReference type="ARBA" id="ARBA00030407"/>
    </source>
</evidence>
<evidence type="ECO:0000256" key="10">
    <source>
        <dbReference type="ARBA" id="ARBA00032474"/>
    </source>
</evidence>
<comment type="catalytic activity">
    <reaction evidence="11">
        <text>2 [molybdopterin-synthase sulfur-carrier protein]-C-terminal-Gly-aminoethanethioate + cyclic pyranopterin phosphate + H2O = molybdopterin + 2 [molybdopterin-synthase sulfur-carrier protein]-C-terminal Gly-Gly + 2 H(+)</text>
        <dbReference type="Rhea" id="RHEA:26333"/>
        <dbReference type="Rhea" id="RHEA-COMP:12202"/>
        <dbReference type="Rhea" id="RHEA-COMP:19907"/>
        <dbReference type="ChEBI" id="CHEBI:15377"/>
        <dbReference type="ChEBI" id="CHEBI:15378"/>
        <dbReference type="ChEBI" id="CHEBI:58698"/>
        <dbReference type="ChEBI" id="CHEBI:59648"/>
        <dbReference type="ChEBI" id="CHEBI:90778"/>
        <dbReference type="ChEBI" id="CHEBI:232372"/>
        <dbReference type="EC" id="2.8.1.12"/>
    </reaction>
</comment>
<organism evidence="13 14">
    <name type="scientific">Achromobacter insolitus</name>
    <dbReference type="NCBI Taxonomy" id="217204"/>
    <lineage>
        <taxon>Bacteria</taxon>
        <taxon>Pseudomonadati</taxon>
        <taxon>Pseudomonadota</taxon>
        <taxon>Betaproteobacteria</taxon>
        <taxon>Burkholderiales</taxon>
        <taxon>Alcaligenaceae</taxon>
        <taxon>Achromobacter</taxon>
    </lineage>
</organism>